<dbReference type="EMBL" id="CP020921">
    <property type="protein sequence ID" value="AWB10161.1"/>
    <property type="molecule type" value="Genomic_DNA"/>
</dbReference>
<dbReference type="InterPro" id="IPR019251">
    <property type="entry name" value="DUF2231_TM"/>
</dbReference>
<keyword evidence="4" id="KW-1185">Reference proteome</keyword>
<sequence>MKEFNESSLKKFNGKDEKKVYIAYKGKVYDATNSKFWKTGTHMNIHNSGKDLTSEIFAAPHNESMLERLTIIGVYKDPSQDQRIPNWLNNILETHPTLKRHPHPISVHLPLAYMMGSSLFALLFLIFGYKSFETTSFYLFVAGLIFSIPAILTGLFTWWLNYRLIPSIHIKLKILFTILVDLDALALLYMRVREPTVFSSIHTNVHCLTYIYLILILLLTPLTAVIGYNGGELAFPTKKSK</sequence>
<organism evidence="3 4">
    <name type="scientific">Thermodesulfobium acidiphilum</name>
    <dbReference type="NCBI Taxonomy" id="1794699"/>
    <lineage>
        <taxon>Bacteria</taxon>
        <taxon>Pseudomonadati</taxon>
        <taxon>Thermodesulfobiota</taxon>
        <taxon>Thermodesulfobiia</taxon>
        <taxon>Thermodesulfobiales</taxon>
        <taxon>Thermodesulfobiaceae</taxon>
        <taxon>Thermodesulfobium</taxon>
    </lineage>
</organism>
<feature type="transmembrane region" description="Helical" evidence="1">
    <location>
        <begin position="210"/>
        <end position="231"/>
    </location>
</feature>
<dbReference type="SMART" id="SM01117">
    <property type="entry name" value="Cyt-b5"/>
    <property type="match status" value="1"/>
</dbReference>
<dbReference type="Pfam" id="PF00173">
    <property type="entry name" value="Cyt-b5"/>
    <property type="match status" value="1"/>
</dbReference>
<feature type="domain" description="Cytochrome b5 heme-binding" evidence="2">
    <location>
        <begin position="4"/>
        <end position="76"/>
    </location>
</feature>
<dbReference type="Pfam" id="PF09990">
    <property type="entry name" value="DUF2231"/>
    <property type="match status" value="1"/>
</dbReference>
<feature type="transmembrane region" description="Helical" evidence="1">
    <location>
        <begin position="135"/>
        <end position="160"/>
    </location>
</feature>
<dbReference type="Proteomes" id="UP000244792">
    <property type="component" value="Chromosome"/>
</dbReference>
<evidence type="ECO:0000259" key="2">
    <source>
        <dbReference type="SMART" id="SM01117"/>
    </source>
</evidence>
<keyword evidence="1" id="KW-1133">Transmembrane helix</keyword>
<evidence type="ECO:0000313" key="3">
    <source>
        <dbReference type="EMBL" id="AWB10161.1"/>
    </source>
</evidence>
<feature type="transmembrane region" description="Helical" evidence="1">
    <location>
        <begin position="172"/>
        <end position="190"/>
    </location>
</feature>
<proteinExistence type="predicted"/>
<evidence type="ECO:0000313" key="4">
    <source>
        <dbReference type="Proteomes" id="UP000244792"/>
    </source>
</evidence>
<protein>
    <submittedName>
        <fullName evidence="3">Putative heme/steroid binding protein</fullName>
    </submittedName>
</protein>
<dbReference type="AlphaFoldDB" id="A0A2R4W023"/>
<keyword evidence="1" id="KW-0472">Membrane</keyword>
<dbReference type="Gene3D" id="3.10.120.10">
    <property type="entry name" value="Cytochrome b5-like heme/steroid binding domain"/>
    <property type="match status" value="1"/>
</dbReference>
<dbReference type="KEGG" id="taci:TDSAC_0803"/>
<gene>
    <name evidence="3" type="ORF">TDSAC_0803</name>
</gene>
<keyword evidence="1" id="KW-0812">Transmembrane</keyword>
<feature type="transmembrane region" description="Helical" evidence="1">
    <location>
        <begin position="109"/>
        <end position="129"/>
    </location>
</feature>
<dbReference type="SUPFAM" id="SSF55856">
    <property type="entry name" value="Cytochrome b5-like heme/steroid binding domain"/>
    <property type="match status" value="1"/>
</dbReference>
<accession>A0A2R4W023</accession>
<reference evidence="3 4" key="1">
    <citation type="submission" date="2017-04" db="EMBL/GenBank/DDBJ databases">
        <title>Genomic insights into metabolism of Thermodesulfobium acidiphilum.</title>
        <authorList>
            <person name="Toshchakov S.V."/>
            <person name="Frolov E.N."/>
            <person name="Kublanov I.V."/>
            <person name="Samarov N.I."/>
            <person name="Novikov A."/>
            <person name="Lebedinsky A.V."/>
            <person name="Bonch-Osmolovskaya E.A."/>
            <person name="Chernyh N.A."/>
        </authorList>
    </citation>
    <scope>NUCLEOTIDE SEQUENCE [LARGE SCALE GENOMIC DNA]</scope>
    <source>
        <strain evidence="3 4">3127-1</strain>
    </source>
</reference>
<name>A0A2R4W023_THEAF</name>
<evidence type="ECO:0000256" key="1">
    <source>
        <dbReference type="SAM" id="Phobius"/>
    </source>
</evidence>
<dbReference type="InterPro" id="IPR036400">
    <property type="entry name" value="Cyt_B5-like_heme/steroid_sf"/>
</dbReference>
<dbReference type="RefSeq" id="WP_108308982.1">
    <property type="nucleotide sequence ID" value="NZ_CP020921.1"/>
</dbReference>
<dbReference type="OrthoDB" id="9785263at2"/>
<dbReference type="InterPro" id="IPR001199">
    <property type="entry name" value="Cyt_B5-like_heme/steroid-bd"/>
</dbReference>